<feature type="region of interest" description="Disordered" evidence="2">
    <location>
        <begin position="194"/>
        <end position="234"/>
    </location>
</feature>
<dbReference type="STRING" id="3880.G7KHA7"/>
<reference evidence="4 7" key="2">
    <citation type="journal article" date="2014" name="BMC Genomics">
        <title>An improved genome release (version Mt4.0) for the model legume Medicago truncatula.</title>
        <authorList>
            <person name="Tang H."/>
            <person name="Krishnakumar V."/>
            <person name="Bidwell S."/>
            <person name="Rosen B."/>
            <person name="Chan A."/>
            <person name="Zhou S."/>
            <person name="Gentzbittel L."/>
            <person name="Childs K.L."/>
            <person name="Yandell M."/>
            <person name="Gundlach H."/>
            <person name="Mayer K.F."/>
            <person name="Schwartz D.C."/>
            <person name="Town C.D."/>
        </authorList>
    </citation>
    <scope>GENOME REANNOTATION</scope>
    <source>
        <strain evidence="6 7">cv. Jemalong A17</strain>
    </source>
</reference>
<evidence type="ECO:0000313" key="7">
    <source>
        <dbReference type="Proteomes" id="UP000002051"/>
    </source>
</evidence>
<gene>
    <name evidence="4" type="ordered locus">MTR_5g085390</name>
    <name evidence="5" type="ORF">MtrunA17_Chr5g0439111</name>
</gene>
<reference evidence="4 7" key="1">
    <citation type="journal article" date="2011" name="Nature">
        <title>The Medicago genome provides insight into the evolution of rhizobial symbioses.</title>
        <authorList>
            <person name="Young N.D."/>
            <person name="Debelle F."/>
            <person name="Oldroyd G.E."/>
            <person name="Geurts R."/>
            <person name="Cannon S.B."/>
            <person name="Udvardi M.K."/>
            <person name="Benedito V.A."/>
            <person name="Mayer K.F."/>
            <person name="Gouzy J."/>
            <person name="Schoof H."/>
            <person name="Van de Peer Y."/>
            <person name="Proost S."/>
            <person name="Cook D.R."/>
            <person name="Meyers B.C."/>
            <person name="Spannagl M."/>
            <person name="Cheung F."/>
            <person name="De Mita S."/>
            <person name="Krishnakumar V."/>
            <person name="Gundlach H."/>
            <person name="Zhou S."/>
            <person name="Mudge J."/>
            <person name="Bharti A.K."/>
            <person name="Murray J.D."/>
            <person name="Naoumkina M.A."/>
            <person name="Rosen B."/>
            <person name="Silverstein K.A."/>
            <person name="Tang H."/>
            <person name="Rombauts S."/>
            <person name="Zhao P.X."/>
            <person name="Zhou P."/>
            <person name="Barbe V."/>
            <person name="Bardou P."/>
            <person name="Bechner M."/>
            <person name="Bellec A."/>
            <person name="Berger A."/>
            <person name="Berges H."/>
            <person name="Bidwell S."/>
            <person name="Bisseling T."/>
            <person name="Choisne N."/>
            <person name="Couloux A."/>
            <person name="Denny R."/>
            <person name="Deshpande S."/>
            <person name="Dai X."/>
            <person name="Doyle J.J."/>
            <person name="Dudez A.M."/>
            <person name="Farmer A.D."/>
            <person name="Fouteau S."/>
            <person name="Franken C."/>
            <person name="Gibelin C."/>
            <person name="Gish J."/>
            <person name="Goldstein S."/>
            <person name="Gonzalez A.J."/>
            <person name="Green P.J."/>
            <person name="Hallab A."/>
            <person name="Hartog M."/>
            <person name="Hua A."/>
            <person name="Humphray S.J."/>
            <person name="Jeong D.H."/>
            <person name="Jing Y."/>
            <person name="Jocker A."/>
            <person name="Kenton S.M."/>
            <person name="Kim D.J."/>
            <person name="Klee K."/>
            <person name="Lai H."/>
            <person name="Lang C."/>
            <person name="Lin S."/>
            <person name="Macmil S.L."/>
            <person name="Magdelenat G."/>
            <person name="Matthews L."/>
            <person name="McCorrison J."/>
            <person name="Monaghan E.L."/>
            <person name="Mun J.H."/>
            <person name="Najar F.Z."/>
            <person name="Nicholson C."/>
            <person name="Noirot C."/>
            <person name="O'Bleness M."/>
            <person name="Paule C.R."/>
            <person name="Poulain J."/>
            <person name="Prion F."/>
            <person name="Qin B."/>
            <person name="Qu C."/>
            <person name="Retzel E.F."/>
            <person name="Riddle C."/>
            <person name="Sallet E."/>
            <person name="Samain S."/>
            <person name="Samson N."/>
            <person name="Sanders I."/>
            <person name="Saurat O."/>
            <person name="Scarpelli C."/>
            <person name="Schiex T."/>
            <person name="Segurens B."/>
            <person name="Severin A.J."/>
            <person name="Sherrier D.J."/>
            <person name="Shi R."/>
            <person name="Sims S."/>
            <person name="Singer S.R."/>
            <person name="Sinharoy S."/>
            <person name="Sterck L."/>
            <person name="Viollet A."/>
            <person name="Wang B.B."/>
            <person name="Wang K."/>
            <person name="Wang M."/>
            <person name="Wang X."/>
            <person name="Warfsmann J."/>
            <person name="Weissenbach J."/>
            <person name="White D.D."/>
            <person name="White J.D."/>
            <person name="Wiley G.B."/>
            <person name="Wincker P."/>
            <person name="Xing Y."/>
            <person name="Yang L."/>
            <person name="Yao Z."/>
            <person name="Ying F."/>
            <person name="Zhai J."/>
            <person name="Zhou L."/>
            <person name="Zuber A."/>
            <person name="Denarie J."/>
            <person name="Dixon R.A."/>
            <person name="May G.D."/>
            <person name="Schwartz D.C."/>
            <person name="Rogers J."/>
            <person name="Quetier F."/>
            <person name="Town C.D."/>
            <person name="Roe B.A."/>
        </authorList>
    </citation>
    <scope>NUCLEOTIDE SEQUENCE [LARGE SCALE GENOMIC DNA]</scope>
    <source>
        <strain evidence="4">A17</strain>
        <strain evidence="6 7">cv. Jemalong A17</strain>
    </source>
</reference>
<dbReference type="eggNOG" id="ENOG502SR84">
    <property type="taxonomic scope" value="Eukaryota"/>
</dbReference>
<dbReference type="SMR" id="G7KHA7"/>
<comment type="similarity">
    <text evidence="1">Belongs to the LOB domain-containing protein family.</text>
</comment>
<dbReference type="PANTHER" id="PTHR31301:SF21">
    <property type="entry name" value="LOB DOMAIN-CONTAINING PROTEIN 27-RELATED"/>
    <property type="match status" value="1"/>
</dbReference>
<evidence type="ECO:0000313" key="8">
    <source>
        <dbReference type="Proteomes" id="UP000265566"/>
    </source>
</evidence>
<feature type="compositionally biased region" description="Basic and acidic residues" evidence="2">
    <location>
        <begin position="224"/>
        <end position="234"/>
    </location>
</feature>
<reference evidence="8" key="4">
    <citation type="journal article" date="2018" name="Nat. Plants">
        <title>Whole-genome landscape of Medicago truncatula symbiotic genes.</title>
        <authorList>
            <person name="Pecrix Y."/>
            <person name="Staton S.E."/>
            <person name="Sallet E."/>
            <person name="Lelandais-Briere C."/>
            <person name="Moreau S."/>
            <person name="Carrere S."/>
            <person name="Blein T."/>
            <person name="Jardinaud M.F."/>
            <person name="Latrasse D."/>
            <person name="Zouine M."/>
            <person name="Zahm M."/>
            <person name="Kreplak J."/>
            <person name="Mayjonade B."/>
            <person name="Satge C."/>
            <person name="Perez M."/>
            <person name="Cauet S."/>
            <person name="Marande W."/>
            <person name="Chantry-Darmon C."/>
            <person name="Lopez-Roques C."/>
            <person name="Bouchez O."/>
            <person name="Berard A."/>
            <person name="Debelle F."/>
            <person name="Munos S."/>
            <person name="Bendahmane A."/>
            <person name="Berges H."/>
            <person name="Niebel A."/>
            <person name="Buitink J."/>
            <person name="Frugier F."/>
            <person name="Benhamed M."/>
            <person name="Crespi M."/>
            <person name="Gouzy J."/>
            <person name="Gamas P."/>
        </authorList>
    </citation>
    <scope>NUCLEOTIDE SEQUENCE [LARGE SCALE GENOMIC DNA]</scope>
    <source>
        <strain evidence="8">cv. Jemalong A17</strain>
    </source>
</reference>
<dbReference type="PROSITE" id="PS50891">
    <property type="entry name" value="LOB"/>
    <property type="match status" value="1"/>
</dbReference>
<evidence type="ECO:0000256" key="1">
    <source>
        <dbReference type="ARBA" id="ARBA00005474"/>
    </source>
</evidence>
<dbReference type="GO" id="GO:0005634">
    <property type="term" value="C:nucleus"/>
    <property type="evidence" value="ECO:0000318"/>
    <property type="project" value="GO_Central"/>
</dbReference>
<evidence type="ECO:0000313" key="5">
    <source>
        <dbReference type="EMBL" id="RHN57323.1"/>
    </source>
</evidence>
<dbReference type="Pfam" id="PF03195">
    <property type="entry name" value="LOB"/>
    <property type="match status" value="1"/>
</dbReference>
<dbReference type="GO" id="GO:0006355">
    <property type="term" value="P:regulation of DNA-templated transcription"/>
    <property type="evidence" value="ECO:0000318"/>
    <property type="project" value="GO_Central"/>
</dbReference>
<protein>
    <submittedName>
        <fullName evidence="4">LOB domain protein</fullName>
    </submittedName>
    <submittedName>
        <fullName evidence="5">Putative transcription factor AS2-LOB family</fullName>
    </submittedName>
</protein>
<evidence type="ECO:0000313" key="4">
    <source>
        <dbReference type="EMBL" id="AES99850.1"/>
    </source>
</evidence>
<feature type="domain" description="LOB" evidence="3">
    <location>
        <begin position="8"/>
        <end position="110"/>
    </location>
</feature>
<evidence type="ECO:0000259" key="3">
    <source>
        <dbReference type="PROSITE" id="PS50891"/>
    </source>
</evidence>
<dbReference type="Proteomes" id="UP000265566">
    <property type="component" value="Chromosome 5"/>
</dbReference>
<evidence type="ECO:0000256" key="2">
    <source>
        <dbReference type="SAM" id="MobiDB-lite"/>
    </source>
</evidence>
<evidence type="ECO:0000313" key="6">
    <source>
        <dbReference type="EnsemblPlants" id="AES99850"/>
    </source>
</evidence>
<dbReference type="HOGENOM" id="CLU_1186540_0_0_1"/>
<dbReference type="EnsemblPlants" id="AES99850">
    <property type="protein sequence ID" value="AES99850"/>
    <property type="gene ID" value="MTR_5g085390"/>
</dbReference>
<dbReference type="Proteomes" id="UP000002051">
    <property type="component" value="Chromosome 5"/>
</dbReference>
<reference evidence="6" key="3">
    <citation type="submission" date="2015-04" db="UniProtKB">
        <authorList>
            <consortium name="EnsemblPlants"/>
        </authorList>
    </citation>
    <scope>IDENTIFICATION</scope>
    <source>
        <strain evidence="6">cv. Jemalong A17</strain>
    </source>
</reference>
<organism evidence="4 7">
    <name type="scientific">Medicago truncatula</name>
    <name type="common">Barrel medic</name>
    <name type="synonym">Medicago tribuloides</name>
    <dbReference type="NCBI Taxonomy" id="3880"/>
    <lineage>
        <taxon>Eukaryota</taxon>
        <taxon>Viridiplantae</taxon>
        <taxon>Streptophyta</taxon>
        <taxon>Embryophyta</taxon>
        <taxon>Tracheophyta</taxon>
        <taxon>Spermatophyta</taxon>
        <taxon>Magnoliopsida</taxon>
        <taxon>eudicotyledons</taxon>
        <taxon>Gunneridae</taxon>
        <taxon>Pentapetalae</taxon>
        <taxon>rosids</taxon>
        <taxon>fabids</taxon>
        <taxon>Fabales</taxon>
        <taxon>Fabaceae</taxon>
        <taxon>Papilionoideae</taxon>
        <taxon>50 kb inversion clade</taxon>
        <taxon>NPAAA clade</taxon>
        <taxon>Hologalegina</taxon>
        <taxon>IRL clade</taxon>
        <taxon>Trifolieae</taxon>
        <taxon>Medicago</taxon>
    </lineage>
</organism>
<dbReference type="PaxDb" id="3880-AES99850"/>
<dbReference type="PANTHER" id="PTHR31301">
    <property type="entry name" value="LOB DOMAIN-CONTAINING PROTEIN 4-RELATED"/>
    <property type="match status" value="1"/>
</dbReference>
<feature type="compositionally biased region" description="Acidic residues" evidence="2">
    <location>
        <begin position="201"/>
        <end position="214"/>
    </location>
</feature>
<sequence length="234" mass="26315">MNIIKPNKACAACKYQRRKCSSECPLAPYFPADKPKMFSNAHRLFGVSNIQRILKDIKDDDQKDVAMRSIIIESDIRAKFPVHGCLGVIMDYGGMLKQSMEELDHVKTLLAYCNDLQQKQHIHSSLPYTSSQIPNIPIYNNVGDVPNYYYHPNSENNNMMRASSSSYISDIIPHDVNYSGGDYVMDDNSNLMVPKGLSSNEESDLDLDDIDGGVDEQARTTFDLGKKGRFSDSD</sequence>
<keyword evidence="7" id="KW-1185">Reference proteome</keyword>
<dbReference type="InterPro" id="IPR004883">
    <property type="entry name" value="LOB"/>
</dbReference>
<accession>G7KHA7</accession>
<reference evidence="5" key="5">
    <citation type="journal article" date="2018" name="Nat. Plants">
        <title>Whole-genome landscape of Medicago truncatula symbiotic genes.</title>
        <authorList>
            <person name="Pecrix Y."/>
            <person name="Gamas P."/>
            <person name="Carrere S."/>
        </authorList>
    </citation>
    <scope>NUCLEOTIDE SEQUENCE</scope>
    <source>
        <tissue evidence="5">Leaves</tissue>
    </source>
</reference>
<proteinExistence type="inferred from homology"/>
<dbReference type="EMBL" id="PSQE01000005">
    <property type="protein sequence ID" value="RHN57323.1"/>
    <property type="molecule type" value="Genomic_DNA"/>
</dbReference>
<dbReference type="Gramene" id="rna32848">
    <property type="protein sequence ID" value="RHN57323.1"/>
    <property type="gene ID" value="gene32848"/>
</dbReference>
<dbReference type="GO" id="GO:0001216">
    <property type="term" value="F:DNA-binding transcription activator activity"/>
    <property type="evidence" value="ECO:0000318"/>
    <property type="project" value="GO_Central"/>
</dbReference>
<name>G7KHA7_MEDTR</name>
<dbReference type="GO" id="GO:0009556">
    <property type="term" value="P:microsporogenesis"/>
    <property type="evidence" value="ECO:0000318"/>
    <property type="project" value="GO_Central"/>
</dbReference>
<dbReference type="EMBL" id="CM001221">
    <property type="protein sequence ID" value="AES99850.1"/>
    <property type="molecule type" value="Genomic_DNA"/>
</dbReference>
<dbReference type="AlphaFoldDB" id="G7KHA7"/>